<dbReference type="SMART" id="SM00388">
    <property type="entry name" value="HisKA"/>
    <property type="match status" value="1"/>
</dbReference>
<dbReference type="SUPFAM" id="SSF55785">
    <property type="entry name" value="PYP-like sensor domain (PAS domain)"/>
    <property type="match status" value="2"/>
</dbReference>
<evidence type="ECO:0000256" key="5">
    <source>
        <dbReference type="ARBA" id="ARBA00022777"/>
    </source>
</evidence>
<dbReference type="STRING" id="153721.MYP_3826"/>
<dbReference type="Proteomes" id="UP000030185">
    <property type="component" value="Unassembled WGS sequence"/>
</dbReference>
<feature type="domain" description="PAC" evidence="8">
    <location>
        <begin position="184"/>
        <end position="236"/>
    </location>
</feature>
<feature type="domain" description="PAS" evidence="7">
    <location>
        <begin position="1"/>
        <end position="41"/>
    </location>
</feature>
<dbReference type="Gene3D" id="3.30.450.20">
    <property type="entry name" value="PAS domain"/>
    <property type="match status" value="2"/>
</dbReference>
<gene>
    <name evidence="9" type="ORF">MYP_3826</name>
</gene>
<sequence length="459" mass="53036">MCITSGDGYFKKVNPAFAKMLGYSEEEICTMHFSCFIYPDDLKITSKIYKSFGQETFHQDPLEVRYLAKNGNVKWIKWNKVLKVNDNTVYGIGRDITETKRFESEIEDNRNKLYEIIELVPHPIFLKDSQGRYILVNKAQAELFCTTIHNLLGKDDSYFIKDDNELRGIQESDIKVTLLKEIVTLPEQNITHLDGTNRILHTTKVPFISNFDKEVNILGVSIDLTEVKNAEQELRKINFELDSFVYRASHDLRAPLCSITGLLNLIKKEKDPMIINECIEQAKSSVKRLDSFIADLTNFSRNNRLRIISSKINFTDIVNECLESLKFMDNADQIKIELSTEEHYEFYNDENRLKIIFMNLISNAIKYHSLEQPYPFLRIRIFTSETGAKIEIEDNGSGIEISYHQKIFEMFFRASEKSFGSGLGLYIVKQVIDRLNGSISLKSEVNRGTIFSITLPNQD</sequence>
<feature type="domain" description="PAS" evidence="7">
    <location>
        <begin position="109"/>
        <end position="181"/>
    </location>
</feature>
<proteinExistence type="predicted"/>
<dbReference type="Pfam" id="PF08448">
    <property type="entry name" value="PAS_4"/>
    <property type="match status" value="1"/>
</dbReference>
<evidence type="ECO:0000313" key="9">
    <source>
        <dbReference type="EMBL" id="GAL86596.1"/>
    </source>
</evidence>
<dbReference type="Pfam" id="PF02518">
    <property type="entry name" value="HATPase_c"/>
    <property type="match status" value="1"/>
</dbReference>
<dbReference type="CDD" id="cd00075">
    <property type="entry name" value="HATPase"/>
    <property type="match status" value="1"/>
</dbReference>
<dbReference type="PANTHER" id="PTHR43304:SF1">
    <property type="entry name" value="PAC DOMAIN-CONTAINING PROTEIN"/>
    <property type="match status" value="1"/>
</dbReference>
<dbReference type="EC" id="2.7.13.3" evidence="2"/>
<name>A0A098LHY2_9BACT</name>
<feature type="domain" description="PAC" evidence="8">
    <location>
        <begin position="60"/>
        <end position="108"/>
    </location>
</feature>
<accession>A0A098LHY2</accession>
<keyword evidence="10" id="KW-1185">Reference proteome</keyword>
<dbReference type="InterPro" id="IPR036890">
    <property type="entry name" value="HATPase_C_sf"/>
</dbReference>
<dbReference type="InterPro" id="IPR000700">
    <property type="entry name" value="PAS-assoc_C"/>
</dbReference>
<dbReference type="InterPro" id="IPR003594">
    <property type="entry name" value="HATPase_dom"/>
</dbReference>
<organism evidence="9 10">
    <name type="scientific">Sporocytophaga myxococcoides</name>
    <dbReference type="NCBI Taxonomy" id="153721"/>
    <lineage>
        <taxon>Bacteria</taxon>
        <taxon>Pseudomonadati</taxon>
        <taxon>Bacteroidota</taxon>
        <taxon>Cytophagia</taxon>
        <taxon>Cytophagales</taxon>
        <taxon>Cytophagaceae</taxon>
        <taxon>Sporocytophaga</taxon>
    </lineage>
</organism>
<protein>
    <recommendedName>
        <fullName evidence="2">histidine kinase</fullName>
        <ecNumber evidence="2">2.7.13.3</ecNumber>
    </recommendedName>
</protein>
<dbReference type="FunFam" id="3.30.565.10:FF:000006">
    <property type="entry name" value="Sensor histidine kinase WalK"/>
    <property type="match status" value="1"/>
</dbReference>
<dbReference type="Gene3D" id="3.30.565.10">
    <property type="entry name" value="Histidine kinase-like ATPase, C-terminal domain"/>
    <property type="match status" value="1"/>
</dbReference>
<dbReference type="InterPro" id="IPR052162">
    <property type="entry name" value="Sensor_kinase/Photoreceptor"/>
</dbReference>
<evidence type="ECO:0000256" key="2">
    <source>
        <dbReference type="ARBA" id="ARBA00012438"/>
    </source>
</evidence>
<dbReference type="PROSITE" id="PS50109">
    <property type="entry name" value="HIS_KIN"/>
    <property type="match status" value="1"/>
</dbReference>
<dbReference type="SUPFAM" id="SSF55874">
    <property type="entry name" value="ATPase domain of HSP90 chaperone/DNA topoisomerase II/histidine kinase"/>
    <property type="match status" value="1"/>
</dbReference>
<reference evidence="9 10" key="1">
    <citation type="submission" date="2014-09" db="EMBL/GenBank/DDBJ databases">
        <title>Sporocytophaga myxococcoides PG-01 genome sequencing.</title>
        <authorList>
            <person name="Liu L."/>
            <person name="Gao P.J."/>
            <person name="Chen G.J."/>
            <person name="Wang L.S."/>
        </authorList>
    </citation>
    <scope>NUCLEOTIDE SEQUENCE [LARGE SCALE GENOMIC DNA]</scope>
    <source>
        <strain evidence="9 10">PG-01</strain>
    </source>
</reference>
<dbReference type="eggNOG" id="COG4251">
    <property type="taxonomic scope" value="Bacteria"/>
</dbReference>
<dbReference type="NCBIfam" id="TIGR00229">
    <property type="entry name" value="sensory_box"/>
    <property type="match status" value="2"/>
</dbReference>
<dbReference type="PROSITE" id="PS50112">
    <property type="entry name" value="PAS"/>
    <property type="match status" value="2"/>
</dbReference>
<dbReference type="Gene3D" id="1.10.287.130">
    <property type="match status" value="1"/>
</dbReference>
<dbReference type="InterPro" id="IPR000014">
    <property type="entry name" value="PAS"/>
</dbReference>
<evidence type="ECO:0000259" key="7">
    <source>
        <dbReference type="PROSITE" id="PS50112"/>
    </source>
</evidence>
<evidence type="ECO:0000256" key="1">
    <source>
        <dbReference type="ARBA" id="ARBA00000085"/>
    </source>
</evidence>
<evidence type="ECO:0000256" key="3">
    <source>
        <dbReference type="ARBA" id="ARBA00022553"/>
    </source>
</evidence>
<dbReference type="InterPro" id="IPR004358">
    <property type="entry name" value="Sig_transdc_His_kin-like_C"/>
</dbReference>
<dbReference type="AlphaFoldDB" id="A0A098LHY2"/>
<keyword evidence="5" id="KW-0418">Kinase</keyword>
<evidence type="ECO:0000259" key="6">
    <source>
        <dbReference type="PROSITE" id="PS50109"/>
    </source>
</evidence>
<keyword evidence="4" id="KW-0808">Transferase</keyword>
<dbReference type="EMBL" id="BBLT01000008">
    <property type="protein sequence ID" value="GAL86596.1"/>
    <property type="molecule type" value="Genomic_DNA"/>
</dbReference>
<dbReference type="CDD" id="cd00082">
    <property type="entry name" value="HisKA"/>
    <property type="match status" value="1"/>
</dbReference>
<dbReference type="InterPro" id="IPR005467">
    <property type="entry name" value="His_kinase_dom"/>
</dbReference>
<dbReference type="PANTHER" id="PTHR43304">
    <property type="entry name" value="PHYTOCHROME-LIKE PROTEIN CPH1"/>
    <property type="match status" value="1"/>
</dbReference>
<dbReference type="Pfam" id="PF00512">
    <property type="entry name" value="HisKA"/>
    <property type="match status" value="1"/>
</dbReference>
<dbReference type="InterPro" id="IPR013656">
    <property type="entry name" value="PAS_4"/>
</dbReference>
<dbReference type="Pfam" id="PF13426">
    <property type="entry name" value="PAS_9"/>
    <property type="match status" value="1"/>
</dbReference>
<dbReference type="InterPro" id="IPR035965">
    <property type="entry name" value="PAS-like_dom_sf"/>
</dbReference>
<comment type="catalytic activity">
    <reaction evidence="1">
        <text>ATP + protein L-histidine = ADP + protein N-phospho-L-histidine.</text>
        <dbReference type="EC" id="2.7.13.3"/>
    </reaction>
</comment>
<dbReference type="CDD" id="cd00130">
    <property type="entry name" value="PAS"/>
    <property type="match status" value="1"/>
</dbReference>
<evidence type="ECO:0000256" key="4">
    <source>
        <dbReference type="ARBA" id="ARBA00022679"/>
    </source>
</evidence>
<dbReference type="InterPro" id="IPR003661">
    <property type="entry name" value="HisK_dim/P_dom"/>
</dbReference>
<dbReference type="SUPFAM" id="SSF47384">
    <property type="entry name" value="Homodimeric domain of signal transducing histidine kinase"/>
    <property type="match status" value="1"/>
</dbReference>
<dbReference type="PROSITE" id="PS50113">
    <property type="entry name" value="PAC"/>
    <property type="match status" value="2"/>
</dbReference>
<dbReference type="InterPro" id="IPR036097">
    <property type="entry name" value="HisK_dim/P_sf"/>
</dbReference>
<evidence type="ECO:0000313" key="10">
    <source>
        <dbReference type="Proteomes" id="UP000030185"/>
    </source>
</evidence>
<evidence type="ECO:0000259" key="8">
    <source>
        <dbReference type="PROSITE" id="PS50113"/>
    </source>
</evidence>
<dbReference type="SMART" id="SM00387">
    <property type="entry name" value="HATPase_c"/>
    <property type="match status" value="1"/>
</dbReference>
<feature type="domain" description="Histidine kinase" evidence="6">
    <location>
        <begin position="247"/>
        <end position="459"/>
    </location>
</feature>
<keyword evidence="3" id="KW-0597">Phosphoprotein</keyword>
<dbReference type="GO" id="GO:0000155">
    <property type="term" value="F:phosphorelay sensor kinase activity"/>
    <property type="evidence" value="ECO:0007669"/>
    <property type="project" value="InterPro"/>
</dbReference>
<comment type="caution">
    <text evidence="9">The sequence shown here is derived from an EMBL/GenBank/DDBJ whole genome shotgun (WGS) entry which is preliminary data.</text>
</comment>
<dbReference type="PRINTS" id="PR00344">
    <property type="entry name" value="BCTRLSENSOR"/>
</dbReference>